<dbReference type="OrthoDB" id="2374625at2"/>
<evidence type="ECO:0000313" key="2">
    <source>
        <dbReference type="Proteomes" id="UP000199087"/>
    </source>
</evidence>
<dbReference type="SUPFAM" id="SSF55961">
    <property type="entry name" value="Bet v1-like"/>
    <property type="match status" value="1"/>
</dbReference>
<protein>
    <recommendedName>
        <fullName evidence="3">SRPBCC family protein</fullName>
    </recommendedName>
</protein>
<name>A0A0U1NRP1_9BACI</name>
<accession>A0A0U1NRP1</accession>
<dbReference type="InterPro" id="IPR023393">
    <property type="entry name" value="START-like_dom_sf"/>
</dbReference>
<organism evidence="1 2">
    <name type="scientific">Neobacillus massiliamazoniensis</name>
    <dbReference type="NCBI Taxonomy" id="1499688"/>
    <lineage>
        <taxon>Bacteria</taxon>
        <taxon>Bacillati</taxon>
        <taxon>Bacillota</taxon>
        <taxon>Bacilli</taxon>
        <taxon>Bacillales</taxon>
        <taxon>Bacillaceae</taxon>
        <taxon>Neobacillus</taxon>
    </lineage>
</organism>
<dbReference type="RefSeq" id="WP_090630645.1">
    <property type="nucleotide sequence ID" value="NZ_CVRB01000001.1"/>
</dbReference>
<evidence type="ECO:0008006" key="3">
    <source>
        <dbReference type="Google" id="ProtNLM"/>
    </source>
</evidence>
<dbReference type="Gene3D" id="3.30.530.20">
    <property type="match status" value="1"/>
</dbReference>
<dbReference type="AlphaFoldDB" id="A0A0U1NRP1"/>
<reference evidence="2" key="1">
    <citation type="submission" date="2015-05" db="EMBL/GenBank/DDBJ databases">
        <authorList>
            <person name="Urmite Genomes"/>
        </authorList>
    </citation>
    <scope>NUCLEOTIDE SEQUENCE [LARGE SCALE GENOMIC DNA]</scope>
    <source>
        <strain evidence="2">LF1</strain>
    </source>
</reference>
<dbReference type="STRING" id="1499688.BN000_00608"/>
<dbReference type="InterPro" id="IPR010419">
    <property type="entry name" value="CO_DH_gsu"/>
</dbReference>
<evidence type="ECO:0000313" key="1">
    <source>
        <dbReference type="EMBL" id="CRK80720.1"/>
    </source>
</evidence>
<dbReference type="EMBL" id="CVRB01000001">
    <property type="protein sequence ID" value="CRK80720.1"/>
    <property type="molecule type" value="Genomic_DNA"/>
</dbReference>
<keyword evidence="2" id="KW-1185">Reference proteome</keyword>
<dbReference type="CDD" id="cd07812">
    <property type="entry name" value="SRPBCC"/>
    <property type="match status" value="1"/>
</dbReference>
<proteinExistence type="predicted"/>
<sequence length="143" mass="16438">MPSGMHQEVLKIPIEVIWNFMKEMDNWSPLVPGYVHHEKLNNRQSKWEFESDFGILKKRVSFLVDIKEWKPPTKVGFDLKGEKYVGEGYFEALAINRNKTRLIGFLDVNAIGAMEGMKNSVLKNSVPKWVEEMALGIASKLEV</sequence>
<dbReference type="Proteomes" id="UP000199087">
    <property type="component" value="Unassembled WGS sequence"/>
</dbReference>
<dbReference type="Pfam" id="PF06240">
    <property type="entry name" value="COXG"/>
    <property type="match status" value="1"/>
</dbReference>
<gene>
    <name evidence="1" type="ORF">BN000_00608</name>
</gene>